<feature type="domain" description="LIM zinc-binding" evidence="6">
    <location>
        <begin position="249"/>
        <end position="308"/>
    </location>
</feature>
<dbReference type="InterPro" id="IPR001781">
    <property type="entry name" value="Znf_LIM"/>
</dbReference>
<feature type="compositionally biased region" description="Polar residues" evidence="5">
    <location>
        <begin position="1"/>
        <end position="11"/>
    </location>
</feature>
<dbReference type="OrthoDB" id="1112565at2759"/>
<dbReference type="GO" id="GO:0001725">
    <property type="term" value="C:stress fiber"/>
    <property type="evidence" value="ECO:0007669"/>
    <property type="project" value="TreeGrafter"/>
</dbReference>
<feature type="compositionally biased region" description="Polar residues" evidence="5">
    <location>
        <begin position="151"/>
        <end position="168"/>
    </location>
</feature>
<feature type="region of interest" description="Disordered" evidence="5">
    <location>
        <begin position="120"/>
        <end position="231"/>
    </location>
</feature>
<reference evidence="7 8" key="2">
    <citation type="submission" date="2016-08" db="EMBL/GenBank/DDBJ databases">
        <title>Pervasive Adenine N6-methylation of Active Genes in Fungi.</title>
        <authorList>
            <consortium name="DOE Joint Genome Institute"/>
            <person name="Mondo S.J."/>
            <person name="Dannebaum R.O."/>
            <person name="Kuo R.C."/>
            <person name="Labutti K."/>
            <person name="Haridas S."/>
            <person name="Kuo A."/>
            <person name="Salamov A."/>
            <person name="Ahrendt S.R."/>
            <person name="Lipzen A."/>
            <person name="Sullivan W."/>
            <person name="Andreopoulos W.B."/>
            <person name="Clum A."/>
            <person name="Lindquist E."/>
            <person name="Daum C."/>
            <person name="Ramamoorthy G.K."/>
            <person name="Gryganskyi A."/>
            <person name="Culley D."/>
            <person name="Magnuson J.K."/>
            <person name="James T.Y."/>
            <person name="O'Malley M.A."/>
            <person name="Stajich J.E."/>
            <person name="Spatafora J.W."/>
            <person name="Visel A."/>
            <person name="Grigoriev I.V."/>
        </authorList>
    </citation>
    <scope>NUCLEOTIDE SEQUENCE [LARGE SCALE GENOMIC DNA]</scope>
    <source>
        <strain evidence="7 8">S4</strain>
    </source>
</reference>
<organism evidence="7 8">
    <name type="scientific">Anaeromyces robustus</name>
    <dbReference type="NCBI Taxonomy" id="1754192"/>
    <lineage>
        <taxon>Eukaryota</taxon>
        <taxon>Fungi</taxon>
        <taxon>Fungi incertae sedis</taxon>
        <taxon>Chytridiomycota</taxon>
        <taxon>Chytridiomycota incertae sedis</taxon>
        <taxon>Neocallimastigomycetes</taxon>
        <taxon>Neocallimastigales</taxon>
        <taxon>Neocallimastigaceae</taxon>
        <taxon>Anaeromyces</taxon>
    </lineage>
</organism>
<dbReference type="GO" id="GO:0003779">
    <property type="term" value="F:actin binding"/>
    <property type="evidence" value="ECO:0007669"/>
    <property type="project" value="TreeGrafter"/>
</dbReference>
<feature type="compositionally biased region" description="Low complexity" evidence="5">
    <location>
        <begin position="121"/>
        <end position="150"/>
    </location>
</feature>
<keyword evidence="8" id="KW-1185">Reference proteome</keyword>
<keyword evidence="3 4" id="KW-0440">LIM domain</keyword>
<dbReference type="EMBL" id="MCFG01000037">
    <property type="protein sequence ID" value="ORX85355.1"/>
    <property type="molecule type" value="Genomic_DNA"/>
</dbReference>
<evidence type="ECO:0000256" key="2">
    <source>
        <dbReference type="ARBA" id="ARBA00022833"/>
    </source>
</evidence>
<dbReference type="PROSITE" id="PS50023">
    <property type="entry name" value="LIM_DOMAIN_2"/>
    <property type="match status" value="2"/>
</dbReference>
<dbReference type="GO" id="GO:0051371">
    <property type="term" value="F:muscle alpha-actinin binding"/>
    <property type="evidence" value="ECO:0007669"/>
    <property type="project" value="TreeGrafter"/>
</dbReference>
<dbReference type="InterPro" id="IPR050604">
    <property type="entry name" value="PDZ-LIM_domain"/>
</dbReference>
<dbReference type="Pfam" id="PF00412">
    <property type="entry name" value="LIM"/>
    <property type="match status" value="3"/>
</dbReference>
<dbReference type="STRING" id="1754192.A0A1Y1XHX8"/>
<dbReference type="AlphaFoldDB" id="A0A1Y1XHX8"/>
<accession>A0A1Y1XHX8</accession>
<dbReference type="PANTHER" id="PTHR24214:SF62">
    <property type="entry name" value="LEUPAXIN"/>
    <property type="match status" value="1"/>
</dbReference>
<dbReference type="PROSITE" id="PS00478">
    <property type="entry name" value="LIM_DOMAIN_1"/>
    <property type="match status" value="2"/>
</dbReference>
<evidence type="ECO:0000313" key="7">
    <source>
        <dbReference type="EMBL" id="ORX85355.1"/>
    </source>
</evidence>
<proteinExistence type="predicted"/>
<dbReference type="GO" id="GO:0031941">
    <property type="term" value="C:filamentous actin"/>
    <property type="evidence" value="ECO:0007669"/>
    <property type="project" value="TreeGrafter"/>
</dbReference>
<reference evidence="7 8" key="1">
    <citation type="submission" date="2016-08" db="EMBL/GenBank/DDBJ databases">
        <title>A Parts List for Fungal Cellulosomes Revealed by Comparative Genomics.</title>
        <authorList>
            <consortium name="DOE Joint Genome Institute"/>
            <person name="Haitjema C.H."/>
            <person name="Gilmore S.P."/>
            <person name="Henske J.K."/>
            <person name="Solomon K.V."/>
            <person name="De Groot R."/>
            <person name="Kuo A."/>
            <person name="Mondo S.J."/>
            <person name="Salamov A.A."/>
            <person name="Labutti K."/>
            <person name="Zhao Z."/>
            <person name="Chiniquy J."/>
            <person name="Barry K."/>
            <person name="Brewer H.M."/>
            <person name="Purvine S.O."/>
            <person name="Wright A.T."/>
            <person name="Boxma B."/>
            <person name="Van Alen T."/>
            <person name="Hackstein J.H."/>
            <person name="Baker S.E."/>
            <person name="Grigoriev I.V."/>
            <person name="O'Malley M.A."/>
        </authorList>
    </citation>
    <scope>NUCLEOTIDE SEQUENCE [LARGE SCALE GENOMIC DNA]</scope>
    <source>
        <strain evidence="7 8">S4</strain>
    </source>
</reference>
<feature type="compositionally biased region" description="Polar residues" evidence="5">
    <location>
        <begin position="62"/>
        <end position="77"/>
    </location>
</feature>
<feature type="compositionally biased region" description="Basic and acidic residues" evidence="5">
    <location>
        <begin position="78"/>
        <end position="100"/>
    </location>
</feature>
<dbReference type="CDD" id="cd08368">
    <property type="entry name" value="LIM"/>
    <property type="match status" value="2"/>
</dbReference>
<feature type="compositionally biased region" description="Polar residues" evidence="5">
    <location>
        <begin position="30"/>
        <end position="52"/>
    </location>
</feature>
<feature type="domain" description="LIM zinc-binding" evidence="6">
    <location>
        <begin position="366"/>
        <end position="426"/>
    </location>
</feature>
<evidence type="ECO:0000313" key="8">
    <source>
        <dbReference type="Proteomes" id="UP000193944"/>
    </source>
</evidence>
<feature type="compositionally biased region" description="Low complexity" evidence="5">
    <location>
        <begin position="204"/>
        <end position="223"/>
    </location>
</feature>
<dbReference type="GO" id="GO:0030036">
    <property type="term" value="P:actin cytoskeleton organization"/>
    <property type="evidence" value="ECO:0007669"/>
    <property type="project" value="TreeGrafter"/>
</dbReference>
<protein>
    <submittedName>
        <fullName evidence="7">LIM-domain-containing protein</fullName>
    </submittedName>
</protein>
<evidence type="ECO:0000256" key="5">
    <source>
        <dbReference type="SAM" id="MobiDB-lite"/>
    </source>
</evidence>
<name>A0A1Y1XHX8_9FUNG</name>
<evidence type="ECO:0000256" key="1">
    <source>
        <dbReference type="ARBA" id="ARBA00022723"/>
    </source>
</evidence>
<dbReference type="Gene3D" id="2.10.110.10">
    <property type="entry name" value="Cysteine Rich Protein"/>
    <property type="match status" value="4"/>
</dbReference>
<keyword evidence="1 4" id="KW-0479">Metal-binding</keyword>
<evidence type="ECO:0000256" key="3">
    <source>
        <dbReference type="ARBA" id="ARBA00023038"/>
    </source>
</evidence>
<keyword evidence="2 4" id="KW-0862">Zinc</keyword>
<sequence>MNSSDSLNSTSDQKKKVGYNPLRPSANPLRPQNQQNSRNTSTVNVGAELDQSTSDKIHNAKTLYNTPSSISVTSTNNDPHKTIYKENKQESKMNQEEVEKLNEDIDQLSKNINDHLKMAHSNYGSTSSISSNRSNPLAPARANPLAPSRAQSQNVLAPSSRAQSQNELAPTPAPSSVPAPAPPAPTPAVQSKPQTPSQPPTQPPAQTNNNPPAPSNSNNNNNNGFDSLDSNTEICVQPTNLNPDRTKPIYCEHCHEKIVGSILSSGKKFYHPRHFLCGGCNCSLNGKPFFEVNDQPLCVNCYNNQHGVKCAFCNEFITGQYITALNQNWHPDHLRCCECNEPIKSIIEEKDGKAYCHNDYQKLFGICCNKCQKPILSGGYITALDKPWHVDCFVCNVCGEPFTSSSFYELDGFPYCSKHYDVASQCDFCKSKIVDHRVKVGDKFFHSNHVFCTCCKNPISNLMKSDKDNINDLFKITDNNVICKNCIASQTL</sequence>
<dbReference type="PANTHER" id="PTHR24214">
    <property type="entry name" value="PDZ AND LIM DOMAIN PROTEIN ZASP"/>
    <property type="match status" value="1"/>
</dbReference>
<feature type="region of interest" description="Disordered" evidence="5">
    <location>
        <begin position="1"/>
        <end position="100"/>
    </location>
</feature>
<dbReference type="Proteomes" id="UP000193944">
    <property type="component" value="Unassembled WGS sequence"/>
</dbReference>
<feature type="compositionally biased region" description="Pro residues" evidence="5">
    <location>
        <begin position="171"/>
        <end position="186"/>
    </location>
</feature>
<evidence type="ECO:0000256" key="4">
    <source>
        <dbReference type="PROSITE-ProRule" id="PRU00125"/>
    </source>
</evidence>
<evidence type="ECO:0000259" key="6">
    <source>
        <dbReference type="PROSITE" id="PS50023"/>
    </source>
</evidence>
<dbReference type="SUPFAM" id="SSF57716">
    <property type="entry name" value="Glucocorticoid receptor-like (DNA-binding domain)"/>
    <property type="match status" value="3"/>
</dbReference>
<comment type="caution">
    <text evidence="7">The sequence shown here is derived from an EMBL/GenBank/DDBJ whole genome shotgun (WGS) entry which is preliminary data.</text>
</comment>
<gene>
    <name evidence="7" type="ORF">BCR32DRAFT_290776</name>
</gene>
<dbReference type="SMART" id="SM00132">
    <property type="entry name" value="LIM"/>
    <property type="match status" value="4"/>
</dbReference>
<dbReference type="GO" id="GO:0046872">
    <property type="term" value="F:metal ion binding"/>
    <property type="evidence" value="ECO:0007669"/>
    <property type="project" value="UniProtKB-KW"/>
</dbReference>